<reference evidence="29" key="1">
    <citation type="submission" date="2020-10" db="EMBL/GenBank/DDBJ databases">
        <authorList>
            <person name="Han B."/>
            <person name="Lu T."/>
            <person name="Zhao Q."/>
            <person name="Huang X."/>
            <person name="Zhao Y."/>
        </authorList>
    </citation>
    <scope>NUCLEOTIDE SEQUENCE</scope>
</reference>
<comment type="catalytic activity">
    <reaction evidence="20">
        <text>L-threonyl-[protein] + ATP = O-phospho-L-threonyl-[protein] + ADP + H(+)</text>
        <dbReference type="Rhea" id="RHEA:46608"/>
        <dbReference type="Rhea" id="RHEA-COMP:11060"/>
        <dbReference type="Rhea" id="RHEA-COMP:11605"/>
        <dbReference type="ChEBI" id="CHEBI:15378"/>
        <dbReference type="ChEBI" id="CHEBI:30013"/>
        <dbReference type="ChEBI" id="CHEBI:30616"/>
        <dbReference type="ChEBI" id="CHEBI:61977"/>
        <dbReference type="ChEBI" id="CHEBI:456216"/>
        <dbReference type="EC" id="2.7.11.1"/>
    </reaction>
</comment>
<evidence type="ECO:0000256" key="25">
    <source>
        <dbReference type="PROSITE-ProRule" id="PRU10141"/>
    </source>
</evidence>
<dbReference type="EMBL" id="CAJGYO010000007">
    <property type="protein sequence ID" value="CAD6246776.1"/>
    <property type="molecule type" value="Genomic_DNA"/>
</dbReference>
<feature type="chain" id="PRO_5032668640" description="Receptor kinase-like protein Xa21" evidence="27">
    <location>
        <begin position="24"/>
        <end position="1059"/>
    </location>
</feature>
<dbReference type="PRINTS" id="PR00019">
    <property type="entry name" value="LEURICHRPT"/>
</dbReference>
<dbReference type="Gene3D" id="1.10.510.10">
    <property type="entry name" value="Transferase(Phosphotransferase) domain 1"/>
    <property type="match status" value="1"/>
</dbReference>
<feature type="domain" description="Protein kinase" evidence="28">
    <location>
        <begin position="749"/>
        <end position="1051"/>
    </location>
</feature>
<keyword evidence="13 25" id="KW-0547">Nucleotide-binding</keyword>
<dbReference type="GO" id="GO:0004674">
    <property type="term" value="F:protein serine/threonine kinase activity"/>
    <property type="evidence" value="ECO:0007669"/>
    <property type="project" value="UniProtKB-KW"/>
</dbReference>
<keyword evidence="7" id="KW-0597">Phosphoprotein</keyword>
<dbReference type="GO" id="GO:0005789">
    <property type="term" value="C:endoplasmic reticulum membrane"/>
    <property type="evidence" value="ECO:0007669"/>
    <property type="project" value="UniProtKB-SubCell"/>
</dbReference>
<dbReference type="Gene3D" id="3.80.10.10">
    <property type="entry name" value="Ribonuclease Inhibitor"/>
    <property type="match status" value="3"/>
</dbReference>
<comment type="similarity">
    <text evidence="3">Belongs to the protein kinase superfamily. Ser/Thr protein kinase family.</text>
</comment>
<gene>
    <name evidence="29" type="ORF">NCGR_LOCUS31020</name>
</gene>
<dbReference type="FunFam" id="3.80.10.10:FF:000233">
    <property type="entry name" value="Leucine-rich repeat receptor-like protein kinase TDR"/>
    <property type="match status" value="1"/>
</dbReference>
<organism evidence="29 30">
    <name type="scientific">Miscanthus lutarioriparius</name>
    <dbReference type="NCBI Taxonomy" id="422564"/>
    <lineage>
        <taxon>Eukaryota</taxon>
        <taxon>Viridiplantae</taxon>
        <taxon>Streptophyta</taxon>
        <taxon>Embryophyta</taxon>
        <taxon>Tracheophyta</taxon>
        <taxon>Spermatophyta</taxon>
        <taxon>Magnoliopsida</taxon>
        <taxon>Liliopsida</taxon>
        <taxon>Poales</taxon>
        <taxon>Poaceae</taxon>
        <taxon>PACMAD clade</taxon>
        <taxon>Panicoideae</taxon>
        <taxon>Andropogonodae</taxon>
        <taxon>Andropogoneae</taxon>
        <taxon>Saccharinae</taxon>
        <taxon>Miscanthus</taxon>
    </lineage>
</organism>
<keyword evidence="16 26" id="KW-1133">Transmembrane helix</keyword>
<evidence type="ECO:0000256" key="19">
    <source>
        <dbReference type="ARBA" id="ARBA00023180"/>
    </source>
</evidence>
<evidence type="ECO:0000256" key="1">
    <source>
        <dbReference type="ARBA" id="ARBA00004162"/>
    </source>
</evidence>
<dbReference type="InterPro" id="IPR000719">
    <property type="entry name" value="Prot_kinase_dom"/>
</dbReference>
<dbReference type="InterPro" id="IPR051716">
    <property type="entry name" value="Plant_RL_S/T_kinase"/>
</dbReference>
<keyword evidence="11 27" id="KW-0732">Signal</keyword>
<feature type="binding site" evidence="25">
    <location>
        <position position="778"/>
    </location>
    <ligand>
        <name>ATP</name>
        <dbReference type="ChEBI" id="CHEBI:30616"/>
    </ligand>
</feature>
<evidence type="ECO:0000256" key="9">
    <source>
        <dbReference type="ARBA" id="ARBA00022679"/>
    </source>
</evidence>
<keyword evidence="19" id="KW-0325">Glycoprotein</keyword>
<feature type="signal peptide" evidence="27">
    <location>
        <begin position="1"/>
        <end position="23"/>
    </location>
</feature>
<evidence type="ECO:0000256" key="11">
    <source>
        <dbReference type="ARBA" id="ARBA00022729"/>
    </source>
</evidence>
<dbReference type="GO" id="GO:0005524">
    <property type="term" value="F:ATP binding"/>
    <property type="evidence" value="ECO:0007669"/>
    <property type="project" value="UniProtKB-UniRule"/>
</dbReference>
<dbReference type="Pfam" id="PF00069">
    <property type="entry name" value="Pkinase"/>
    <property type="match status" value="1"/>
</dbReference>
<evidence type="ECO:0000256" key="7">
    <source>
        <dbReference type="ARBA" id="ARBA00022553"/>
    </source>
</evidence>
<evidence type="ECO:0000256" key="22">
    <source>
        <dbReference type="ARBA" id="ARBA00054320"/>
    </source>
</evidence>
<evidence type="ECO:0000256" key="15">
    <source>
        <dbReference type="ARBA" id="ARBA00022840"/>
    </source>
</evidence>
<dbReference type="InterPro" id="IPR055414">
    <property type="entry name" value="LRR_R13L4/SHOC2-like"/>
</dbReference>
<dbReference type="PROSITE" id="PS00107">
    <property type="entry name" value="PROTEIN_KINASE_ATP"/>
    <property type="match status" value="1"/>
</dbReference>
<dbReference type="FunFam" id="3.30.200.20:FF:000432">
    <property type="entry name" value="LRR receptor-like serine/threonine-protein kinase EFR"/>
    <property type="match status" value="1"/>
</dbReference>
<evidence type="ECO:0000256" key="6">
    <source>
        <dbReference type="ARBA" id="ARBA00022527"/>
    </source>
</evidence>
<evidence type="ECO:0000256" key="3">
    <source>
        <dbReference type="ARBA" id="ARBA00008684"/>
    </source>
</evidence>
<evidence type="ECO:0000256" key="16">
    <source>
        <dbReference type="ARBA" id="ARBA00022989"/>
    </source>
</evidence>
<dbReference type="InterPro" id="IPR003591">
    <property type="entry name" value="Leu-rich_rpt_typical-subtyp"/>
</dbReference>
<accession>A0A811PTX7</accession>
<name>A0A811PTX7_9POAL</name>
<dbReference type="FunFam" id="1.10.510.10:FF:000358">
    <property type="entry name" value="Putative leucine-rich repeat receptor-like serine/threonine-protein kinase"/>
    <property type="match status" value="1"/>
</dbReference>
<dbReference type="Pfam" id="PF00560">
    <property type="entry name" value="LRR_1"/>
    <property type="match status" value="3"/>
</dbReference>
<dbReference type="SMART" id="SM00369">
    <property type="entry name" value="LRR_TYP"/>
    <property type="match status" value="13"/>
</dbReference>
<evidence type="ECO:0000256" key="5">
    <source>
        <dbReference type="ARBA" id="ARBA00022475"/>
    </source>
</evidence>
<dbReference type="PROSITE" id="PS50011">
    <property type="entry name" value="PROTEIN_KINASE_DOM"/>
    <property type="match status" value="1"/>
</dbReference>
<dbReference type="Pfam" id="PF13855">
    <property type="entry name" value="LRR_8"/>
    <property type="match status" value="2"/>
</dbReference>
<evidence type="ECO:0000259" key="28">
    <source>
        <dbReference type="PROSITE" id="PS50011"/>
    </source>
</evidence>
<dbReference type="SMART" id="SM00220">
    <property type="entry name" value="S_TKc"/>
    <property type="match status" value="1"/>
</dbReference>
<evidence type="ECO:0000256" key="21">
    <source>
        <dbReference type="ARBA" id="ARBA00048679"/>
    </source>
</evidence>
<dbReference type="InterPro" id="IPR011009">
    <property type="entry name" value="Kinase-like_dom_sf"/>
</dbReference>
<sequence length="1059" mass="114427">MAMYMCSLSSLLLVVVVVPFLVSLSPELALKAGGAAAGADDDKAALLAFKAAAISGGYDDPLASWNDSSSTAGGFCSWEGVTCRGKQHQRPRVVALSLHSRGLVGYLSPAIGNLSSLRVLNLSSNAFSGAIPASLGHLHHLRALDMQNNTLTGDLPVNLTSCTRLTAIHLRSNQLQGRVPHDIGTKLMLLQVLNLRDNNLTGAIPASLANLSSLSCWALDLSYNYLNGEIPPGLGCLQGLQYLNLEFNRLVGEPPCSLYNLSSLTMLQLEGNMLHGNMPADIGNSFPGMRYLSFSQNQFTGSIPASLSNLTALIDLELGSNSLSGHVPRTLGQLRALQFLYLHSNMLQANDREGWEFVTSLSNCTQLQELDIGNNVAFTGQLPTSIANLSTTLKFFWLKNSRVSGSIPSDIGNLASLEFLSVANTCISGVAPESIGKLGNLVVLEMYDTQLSGLIPSSLGNISQLSKLTAYNGKLEGSIPASVGKLRNLITLDLSMNRLNGSIPKDIFKLPVLLICNLSYNLLSGSLPSEVGSLGNLNVLVLSGNQLSGEIPDSIGSCAVLEGLMLDNNSFQGTIPQSICNIKGLSALDLSMNKLSGTIPNGIGSIRSLQYLHMAHNNLSGTIPTTLQNLTSLYELDLSFNNLQGEVPREGIFRNLTEFSITGNNELCGGIPQLHLAPCHNNSVKQSRKVQLRYISIVLGTASALFFLGLAITLILFARKHKSCIGPTLAEEQYGRLSYHALSNGTNGFSEANLLGKGSFGAVYKCTFEDEGTIAAVKVFNPEQHGSTRSFTVECEALRRVRHRCLIKIITCCSSINHQGQEFKALVFEFMPNGSLNDWLHPKFGLRTPSNTLNLAQRLDIAVDVMDALDYLHNHCHPPIIHCDIKPSNILLAEDMSARIGDFGLSRILAECASQTIQNSNSMFGIRGSVGYVAPEYGEGSYVSALGDVYSLGILLLEMFTGKSPIDDMFRGSLDLHKFCKDALPKRIWEVADTAMWLHTATRDSTTRTRIESCLISAIGLGISCSEKHPRERILIHDATIEMHAIRDSYLIFARPLEA</sequence>
<dbReference type="FunFam" id="3.80.10.10:FF:000400">
    <property type="entry name" value="Nuclear pore complex protein NUP107"/>
    <property type="match status" value="1"/>
</dbReference>
<evidence type="ECO:0000256" key="26">
    <source>
        <dbReference type="SAM" id="Phobius"/>
    </source>
</evidence>
<dbReference type="InterPro" id="IPR001611">
    <property type="entry name" value="Leu-rich_rpt"/>
</dbReference>
<keyword evidence="17 26" id="KW-0472">Membrane</keyword>
<evidence type="ECO:0000313" key="29">
    <source>
        <dbReference type="EMBL" id="CAD6246776.1"/>
    </source>
</evidence>
<dbReference type="GO" id="GO:0009791">
    <property type="term" value="P:post-embryonic development"/>
    <property type="evidence" value="ECO:0007669"/>
    <property type="project" value="UniProtKB-ARBA"/>
</dbReference>
<evidence type="ECO:0000256" key="18">
    <source>
        <dbReference type="ARBA" id="ARBA00023170"/>
    </source>
</evidence>
<evidence type="ECO:0000313" key="30">
    <source>
        <dbReference type="Proteomes" id="UP000604825"/>
    </source>
</evidence>
<keyword evidence="12" id="KW-0677">Repeat</keyword>
<evidence type="ECO:0000256" key="4">
    <source>
        <dbReference type="ARBA" id="ARBA00012513"/>
    </source>
</evidence>
<dbReference type="InterPro" id="IPR013210">
    <property type="entry name" value="LRR_N_plant-typ"/>
</dbReference>
<comment type="catalytic activity">
    <reaction evidence="21">
        <text>L-seryl-[protein] + ATP = O-phospho-L-seryl-[protein] + ADP + H(+)</text>
        <dbReference type="Rhea" id="RHEA:17989"/>
        <dbReference type="Rhea" id="RHEA-COMP:9863"/>
        <dbReference type="Rhea" id="RHEA-COMP:11604"/>
        <dbReference type="ChEBI" id="CHEBI:15378"/>
        <dbReference type="ChEBI" id="CHEBI:29999"/>
        <dbReference type="ChEBI" id="CHEBI:30616"/>
        <dbReference type="ChEBI" id="CHEBI:83421"/>
        <dbReference type="ChEBI" id="CHEBI:456216"/>
        <dbReference type="EC" id="2.7.11.1"/>
    </reaction>
</comment>
<dbReference type="PANTHER" id="PTHR48053">
    <property type="entry name" value="LEUCINE RICH REPEAT FAMILY PROTEIN, EXPRESSED"/>
    <property type="match status" value="1"/>
</dbReference>
<dbReference type="GO" id="GO:0005886">
    <property type="term" value="C:plasma membrane"/>
    <property type="evidence" value="ECO:0007669"/>
    <property type="project" value="UniProtKB-SubCell"/>
</dbReference>
<evidence type="ECO:0000256" key="8">
    <source>
        <dbReference type="ARBA" id="ARBA00022614"/>
    </source>
</evidence>
<dbReference type="AlphaFoldDB" id="A0A811PTX7"/>
<keyword evidence="9" id="KW-0808">Transferase</keyword>
<evidence type="ECO:0000256" key="24">
    <source>
        <dbReference type="ARBA" id="ARBA00072040"/>
    </source>
</evidence>
<evidence type="ECO:0000256" key="14">
    <source>
        <dbReference type="ARBA" id="ARBA00022777"/>
    </source>
</evidence>
<dbReference type="PROSITE" id="PS00108">
    <property type="entry name" value="PROTEIN_KINASE_ST"/>
    <property type="match status" value="1"/>
</dbReference>
<dbReference type="Pfam" id="PF23598">
    <property type="entry name" value="LRR_14"/>
    <property type="match status" value="2"/>
</dbReference>
<proteinExistence type="inferred from homology"/>
<keyword evidence="14" id="KW-0418">Kinase</keyword>
<comment type="function">
    <text evidence="22">Receptor kinase that detects X.oryzae pv. oryzae protein Ax21 to promote innate immunity. Following X.oryzae pv. oryzae protein Ax21 detection, undergoes cleavage, releasing the processed protein kinase Xa21 chain.</text>
</comment>
<evidence type="ECO:0000256" key="23">
    <source>
        <dbReference type="ARBA" id="ARBA00056628"/>
    </source>
</evidence>
<evidence type="ECO:0000256" key="13">
    <source>
        <dbReference type="ARBA" id="ARBA00022741"/>
    </source>
</evidence>
<keyword evidence="8" id="KW-0433">Leucine-rich repeat</keyword>
<evidence type="ECO:0000256" key="10">
    <source>
        <dbReference type="ARBA" id="ARBA00022692"/>
    </source>
</evidence>
<keyword evidence="15 25" id="KW-0067">ATP-binding</keyword>
<dbReference type="OrthoDB" id="656102at2759"/>
<keyword evidence="18" id="KW-0675">Receptor</keyword>
<feature type="transmembrane region" description="Helical" evidence="26">
    <location>
        <begin position="694"/>
        <end position="717"/>
    </location>
</feature>
<comment type="function">
    <text evidence="23">The processed protein kinase Xa21 chain released by protein cleavage after X.oryzae pv. oryzae protein Ax21 detection translocates into the nucleus where it can bind and regulate WRKY62, a transcription factor. Confers resistance to the bacterial pathogen X.oryzae pv. oryzae (Xoo).</text>
</comment>
<dbReference type="Gene3D" id="3.30.200.20">
    <property type="entry name" value="Phosphorylase Kinase, domain 1"/>
    <property type="match status" value="1"/>
</dbReference>
<dbReference type="Pfam" id="PF08263">
    <property type="entry name" value="LRRNT_2"/>
    <property type="match status" value="1"/>
</dbReference>
<comment type="caution">
    <text evidence="29">The sequence shown here is derived from an EMBL/GenBank/DDBJ whole genome shotgun (WGS) entry which is preliminary data.</text>
</comment>
<dbReference type="EC" id="2.7.11.1" evidence="4"/>
<evidence type="ECO:0000256" key="20">
    <source>
        <dbReference type="ARBA" id="ARBA00047899"/>
    </source>
</evidence>
<dbReference type="InterPro" id="IPR017441">
    <property type="entry name" value="Protein_kinase_ATP_BS"/>
</dbReference>
<dbReference type="PANTHER" id="PTHR48053:SF81">
    <property type="entry name" value="PROTEIN KINASE DOMAIN-CONTAINING PROTEIN"/>
    <property type="match status" value="1"/>
</dbReference>
<evidence type="ECO:0000256" key="17">
    <source>
        <dbReference type="ARBA" id="ARBA00023136"/>
    </source>
</evidence>
<evidence type="ECO:0000256" key="2">
    <source>
        <dbReference type="ARBA" id="ARBA00004389"/>
    </source>
</evidence>
<evidence type="ECO:0000256" key="27">
    <source>
        <dbReference type="SAM" id="SignalP"/>
    </source>
</evidence>
<dbReference type="SUPFAM" id="SSF56112">
    <property type="entry name" value="Protein kinase-like (PK-like)"/>
    <property type="match status" value="1"/>
</dbReference>
<keyword evidence="5" id="KW-1003">Cell membrane</keyword>
<comment type="subcellular location">
    <subcellularLocation>
        <location evidence="1">Cell membrane</location>
        <topology evidence="1">Single-pass membrane protein</topology>
    </subcellularLocation>
    <subcellularLocation>
        <location evidence="2">Endoplasmic reticulum membrane</location>
        <topology evidence="2">Single-pass membrane protein</topology>
    </subcellularLocation>
</comment>
<keyword evidence="30" id="KW-1185">Reference proteome</keyword>
<dbReference type="Proteomes" id="UP000604825">
    <property type="component" value="Unassembled WGS sequence"/>
</dbReference>
<dbReference type="SUPFAM" id="SSF52058">
    <property type="entry name" value="L domain-like"/>
    <property type="match status" value="2"/>
</dbReference>
<keyword evidence="6" id="KW-0723">Serine/threonine-protein kinase</keyword>
<dbReference type="InterPro" id="IPR008271">
    <property type="entry name" value="Ser/Thr_kinase_AS"/>
</dbReference>
<dbReference type="InterPro" id="IPR032675">
    <property type="entry name" value="LRR_dom_sf"/>
</dbReference>
<keyword evidence="10 26" id="KW-0812">Transmembrane</keyword>
<protein>
    <recommendedName>
        <fullName evidence="24">Receptor kinase-like protein Xa21</fullName>
        <ecNumber evidence="4">2.7.11.1</ecNumber>
    </recommendedName>
</protein>
<evidence type="ECO:0000256" key="12">
    <source>
        <dbReference type="ARBA" id="ARBA00022737"/>
    </source>
</evidence>
<dbReference type="FunFam" id="3.80.10.10:FF:001158">
    <property type="entry name" value="Leucine-rich repeat protein kinase family protein"/>
    <property type="match status" value="1"/>
</dbReference>